<gene>
    <name evidence="3" type="ORF">SAMN05444274_10365</name>
</gene>
<dbReference type="EMBL" id="FQUM01000003">
    <property type="protein sequence ID" value="SHE95044.1"/>
    <property type="molecule type" value="Genomic_DNA"/>
</dbReference>
<evidence type="ECO:0000256" key="1">
    <source>
        <dbReference type="SAM" id="Phobius"/>
    </source>
</evidence>
<feature type="domain" description="Signal transduction histidine kinase internal region" evidence="2">
    <location>
        <begin position="173"/>
        <end position="251"/>
    </location>
</feature>
<keyword evidence="3" id="KW-0808">Transferase</keyword>
<feature type="transmembrane region" description="Helical" evidence="1">
    <location>
        <begin position="24"/>
        <end position="43"/>
    </location>
</feature>
<evidence type="ECO:0000259" key="2">
    <source>
        <dbReference type="Pfam" id="PF06580"/>
    </source>
</evidence>
<keyword evidence="1" id="KW-0812">Transmembrane</keyword>
<dbReference type="PANTHER" id="PTHR34220:SF7">
    <property type="entry name" value="SENSOR HISTIDINE KINASE YPDA"/>
    <property type="match status" value="1"/>
</dbReference>
<dbReference type="Proteomes" id="UP000184164">
    <property type="component" value="Unassembled WGS sequence"/>
</dbReference>
<dbReference type="InterPro" id="IPR050640">
    <property type="entry name" value="Bact_2-comp_sensor_kinase"/>
</dbReference>
<sequence length="374" mass="42853">MESFTETGQKMNRFIFDTRAKYRIIRHVVLFLFVVFAFTMVLFLRGNGKNLGKALEVTSVNSVFFLGYAYITLFLLIPEFLLKGKVVWFILLFLLIGTALSALKFVVSDEVFYASVAPENFLPGSMKSLRFMLINTKDMTFIVALFCVAKFTKDFIYTEKQRKKLEVQNSEARQRLLQSQLNPHFLFNTINNLYALSLLQPQRTSEIVERVQWILRYIVEQSRHDFVSLADEVALIENYISLEKLRYGKRLKASIIKKGNIAGWKIPPMVLFFLAENCIKHGSSADLGVSWLSVLIESFPNVLNIQVANSKPADTGKSGAENGSGNGLQNLKNRLDILYPENGYSFQIEENKEKFIIRLQLKKSINEMGAKTYR</sequence>
<accession>A0A1M4XN73</accession>
<dbReference type="AlphaFoldDB" id="A0A1M4XN73"/>
<evidence type="ECO:0000313" key="4">
    <source>
        <dbReference type="Proteomes" id="UP000184164"/>
    </source>
</evidence>
<dbReference type="PANTHER" id="PTHR34220">
    <property type="entry name" value="SENSOR HISTIDINE KINASE YPDA"/>
    <property type="match status" value="1"/>
</dbReference>
<reference evidence="3 4" key="1">
    <citation type="submission" date="2016-11" db="EMBL/GenBank/DDBJ databases">
        <authorList>
            <person name="Jaros S."/>
            <person name="Januszkiewicz K."/>
            <person name="Wedrychowicz H."/>
        </authorList>
    </citation>
    <scope>NUCLEOTIDE SEQUENCE [LARGE SCALE GENOMIC DNA]</scope>
    <source>
        <strain evidence="3 4">DSM 26910</strain>
    </source>
</reference>
<feature type="transmembrane region" description="Helical" evidence="1">
    <location>
        <begin position="63"/>
        <end position="82"/>
    </location>
</feature>
<dbReference type="STRING" id="1484053.SAMN05444274_10365"/>
<organism evidence="3 4">
    <name type="scientific">Mariniphaga anaerophila</name>
    <dbReference type="NCBI Taxonomy" id="1484053"/>
    <lineage>
        <taxon>Bacteria</taxon>
        <taxon>Pseudomonadati</taxon>
        <taxon>Bacteroidota</taxon>
        <taxon>Bacteroidia</taxon>
        <taxon>Marinilabiliales</taxon>
        <taxon>Prolixibacteraceae</taxon>
        <taxon>Mariniphaga</taxon>
    </lineage>
</organism>
<dbReference type="InterPro" id="IPR010559">
    <property type="entry name" value="Sig_transdc_His_kin_internal"/>
</dbReference>
<protein>
    <submittedName>
        <fullName evidence="3">Histidine kinase</fullName>
    </submittedName>
</protein>
<dbReference type="OrthoDB" id="9792992at2"/>
<dbReference type="Pfam" id="PF06580">
    <property type="entry name" value="His_kinase"/>
    <property type="match status" value="1"/>
</dbReference>
<evidence type="ECO:0000313" key="3">
    <source>
        <dbReference type="EMBL" id="SHE95044.1"/>
    </source>
</evidence>
<keyword evidence="1" id="KW-0472">Membrane</keyword>
<proteinExistence type="predicted"/>
<keyword evidence="1" id="KW-1133">Transmembrane helix</keyword>
<keyword evidence="3" id="KW-0418">Kinase</keyword>
<dbReference type="GO" id="GO:0016020">
    <property type="term" value="C:membrane"/>
    <property type="evidence" value="ECO:0007669"/>
    <property type="project" value="InterPro"/>
</dbReference>
<keyword evidence="4" id="KW-1185">Reference proteome</keyword>
<dbReference type="GO" id="GO:0000155">
    <property type="term" value="F:phosphorelay sensor kinase activity"/>
    <property type="evidence" value="ECO:0007669"/>
    <property type="project" value="InterPro"/>
</dbReference>
<feature type="transmembrane region" description="Helical" evidence="1">
    <location>
        <begin position="89"/>
        <end position="108"/>
    </location>
</feature>
<name>A0A1M4XN73_9BACT</name>